<reference evidence="2" key="1">
    <citation type="journal article" date="2012" name="Science">
        <title>The Paleozoic origin of enzymatic lignin decomposition reconstructed from 31 fungal genomes.</title>
        <authorList>
            <person name="Floudas D."/>
            <person name="Binder M."/>
            <person name="Riley R."/>
            <person name="Barry K."/>
            <person name="Blanchette R.A."/>
            <person name="Henrissat B."/>
            <person name="Martinez A.T."/>
            <person name="Otillar R."/>
            <person name="Spatafora J.W."/>
            <person name="Yadav J.S."/>
            <person name="Aerts A."/>
            <person name="Benoit I."/>
            <person name="Boyd A."/>
            <person name="Carlson A."/>
            <person name="Copeland A."/>
            <person name="Coutinho P.M."/>
            <person name="de Vries R.P."/>
            <person name="Ferreira P."/>
            <person name="Findley K."/>
            <person name="Foster B."/>
            <person name="Gaskell J."/>
            <person name="Glotzer D."/>
            <person name="Gorecki P."/>
            <person name="Heitman J."/>
            <person name="Hesse C."/>
            <person name="Hori C."/>
            <person name="Igarashi K."/>
            <person name="Jurgens J.A."/>
            <person name="Kallen N."/>
            <person name="Kersten P."/>
            <person name="Kohler A."/>
            <person name="Kuees U."/>
            <person name="Kumar T.K.A."/>
            <person name="Kuo A."/>
            <person name="LaButti K."/>
            <person name="Larrondo L.F."/>
            <person name="Lindquist E."/>
            <person name="Ling A."/>
            <person name="Lombard V."/>
            <person name="Lucas S."/>
            <person name="Lundell T."/>
            <person name="Martin R."/>
            <person name="McLaughlin D.J."/>
            <person name="Morgenstern I."/>
            <person name="Morin E."/>
            <person name="Murat C."/>
            <person name="Nagy L.G."/>
            <person name="Nolan M."/>
            <person name="Ohm R.A."/>
            <person name="Patyshakuliyeva A."/>
            <person name="Rokas A."/>
            <person name="Ruiz-Duenas F.J."/>
            <person name="Sabat G."/>
            <person name="Salamov A."/>
            <person name="Samejima M."/>
            <person name="Schmutz J."/>
            <person name="Slot J.C."/>
            <person name="St John F."/>
            <person name="Stenlid J."/>
            <person name="Sun H."/>
            <person name="Sun S."/>
            <person name="Syed K."/>
            <person name="Tsang A."/>
            <person name="Wiebenga A."/>
            <person name="Young D."/>
            <person name="Pisabarro A."/>
            <person name="Eastwood D.C."/>
            <person name="Martin F."/>
            <person name="Cullen D."/>
            <person name="Grigoriev I.V."/>
            <person name="Hibbett D.S."/>
        </authorList>
    </citation>
    <scope>NUCLEOTIDE SEQUENCE [LARGE SCALE GENOMIC DNA]</scope>
    <source>
        <strain evidence="2">TFB10046</strain>
    </source>
</reference>
<sequence length="324" mass="36047">MSRSDRAPPTQISCSSLRLADVDAAVQTQVSDPVCSLDTLRIVLDPAVKATPSVIAALLSLASHSTNVVRMRVEDYSVQIRSQLLRLSHEGVTYSRLRELDWCTGLNFNFDSAPLLLQLLHHTPRLMKLRVSPDLDRLPLRMLAELPPTNQGPHKSTYYSFGLCSFECTGVLSGHDIALILICSANTLTHLSLVIHPPDFADLVYLLPALPCVTTLVLLPVEDFFDSDLLVEFLSHFPRVSRLSIGVYDHANPVEVAAIADAPAIHLHTLKLYSLERIWRPADARVLIADIRKLRLLRRLELVAAGFSNAAISLLSREYEYFLP</sequence>
<gene>
    <name evidence="1" type="ORF">AURDEDRAFT_171192</name>
</gene>
<evidence type="ECO:0000313" key="2">
    <source>
        <dbReference type="Proteomes" id="UP000006514"/>
    </source>
</evidence>
<proteinExistence type="predicted"/>
<dbReference type="Proteomes" id="UP000006514">
    <property type="component" value="Unassembled WGS sequence"/>
</dbReference>
<organism evidence="1 2">
    <name type="scientific">Auricularia subglabra (strain TFB-10046 / SS5)</name>
    <name type="common">White-rot fungus</name>
    <name type="synonym">Auricularia delicata (strain TFB10046)</name>
    <dbReference type="NCBI Taxonomy" id="717982"/>
    <lineage>
        <taxon>Eukaryota</taxon>
        <taxon>Fungi</taxon>
        <taxon>Dikarya</taxon>
        <taxon>Basidiomycota</taxon>
        <taxon>Agaricomycotina</taxon>
        <taxon>Agaricomycetes</taxon>
        <taxon>Auriculariales</taxon>
        <taxon>Auriculariaceae</taxon>
        <taxon>Auricularia</taxon>
    </lineage>
</organism>
<dbReference type="KEGG" id="adl:AURDEDRAFT_171192"/>
<evidence type="ECO:0000313" key="1">
    <source>
        <dbReference type="EMBL" id="EJD39743.1"/>
    </source>
</evidence>
<dbReference type="InParanoid" id="J0LJ61"/>
<name>J0LJ61_AURST</name>
<dbReference type="Gene3D" id="3.80.10.10">
    <property type="entry name" value="Ribonuclease Inhibitor"/>
    <property type="match status" value="1"/>
</dbReference>
<evidence type="ECO:0008006" key="3">
    <source>
        <dbReference type="Google" id="ProtNLM"/>
    </source>
</evidence>
<dbReference type="AlphaFoldDB" id="J0LJ61"/>
<dbReference type="InterPro" id="IPR032675">
    <property type="entry name" value="LRR_dom_sf"/>
</dbReference>
<protein>
    <recommendedName>
        <fullName evidence="3">F-box domain-containing protein</fullName>
    </recommendedName>
</protein>
<keyword evidence="2" id="KW-1185">Reference proteome</keyword>
<dbReference type="EMBL" id="JH687810">
    <property type="protein sequence ID" value="EJD39743.1"/>
    <property type="molecule type" value="Genomic_DNA"/>
</dbReference>
<accession>J0LJ61</accession>